<name>A0A6J4J2U1_9ACTN</name>
<evidence type="ECO:0000259" key="5">
    <source>
        <dbReference type="Pfam" id="PF00296"/>
    </source>
</evidence>
<dbReference type="SUPFAM" id="SSF51679">
    <property type="entry name" value="Bacterial luciferase-like"/>
    <property type="match status" value="1"/>
</dbReference>
<dbReference type="InterPro" id="IPR050172">
    <property type="entry name" value="SsuD_RutA_monooxygenase"/>
</dbReference>
<reference evidence="6" key="1">
    <citation type="submission" date="2020-02" db="EMBL/GenBank/DDBJ databases">
        <authorList>
            <person name="Meier V. D."/>
        </authorList>
    </citation>
    <scope>NUCLEOTIDE SEQUENCE</scope>
    <source>
        <strain evidence="6">AVDCRST_MAG50</strain>
    </source>
</reference>
<evidence type="ECO:0000313" key="6">
    <source>
        <dbReference type="EMBL" id="CAA9267882.1"/>
    </source>
</evidence>
<sequence length="310" mass="34080">MATPFRFAVQTSSAPTASAWRERARQVEALGYSTLYMPDHFGDQLSPLVALAVAAEATSTLNVGSLVFDNDYRHPVVLAREVATLDLMSEGRVEFGIGAGWMKSDYEESGLPYDRPGVRIDRMVEGLEILRSMWRDGTATFEGQHYRVTGAQGVPRPHREGGPKLVIGGGGRRVLSIAAREADIVGVNPNLGAGYVGPEVAKSSTAPYYRERIEWIREAAGDRFDDLELQCLTFMVAITDDRQSMFDNMAPMFGITPSEAAEVPLALAGTVDQIVETLQQRREEYGFSYVVVHEPEMEAFAPIVERLTGT</sequence>
<keyword evidence="4" id="KW-0503">Monooxygenase</keyword>
<dbReference type="AlphaFoldDB" id="A0A6J4J2U1"/>
<dbReference type="InterPro" id="IPR036661">
    <property type="entry name" value="Luciferase-like_sf"/>
</dbReference>
<gene>
    <name evidence="6" type="ORF">AVDCRST_MAG50-3253</name>
</gene>
<protein>
    <recommendedName>
        <fullName evidence="5">Luciferase-like domain-containing protein</fullName>
    </recommendedName>
</protein>
<dbReference type="InterPro" id="IPR011251">
    <property type="entry name" value="Luciferase-like_dom"/>
</dbReference>
<dbReference type="EMBL" id="CADCTF010000152">
    <property type="protein sequence ID" value="CAA9267882.1"/>
    <property type="molecule type" value="Genomic_DNA"/>
</dbReference>
<dbReference type="Pfam" id="PF00296">
    <property type="entry name" value="Bac_luciferase"/>
    <property type="match status" value="1"/>
</dbReference>
<proteinExistence type="predicted"/>
<evidence type="ECO:0000256" key="3">
    <source>
        <dbReference type="ARBA" id="ARBA00023002"/>
    </source>
</evidence>
<dbReference type="PANTHER" id="PTHR42847:SF4">
    <property type="entry name" value="ALKANESULFONATE MONOOXYGENASE-RELATED"/>
    <property type="match status" value="1"/>
</dbReference>
<dbReference type="GO" id="GO:0046306">
    <property type="term" value="P:alkanesulfonate catabolic process"/>
    <property type="evidence" value="ECO:0007669"/>
    <property type="project" value="TreeGrafter"/>
</dbReference>
<dbReference type="GO" id="GO:0008726">
    <property type="term" value="F:alkanesulfonate monooxygenase activity"/>
    <property type="evidence" value="ECO:0007669"/>
    <property type="project" value="TreeGrafter"/>
</dbReference>
<accession>A0A6J4J2U1</accession>
<organism evidence="6">
    <name type="scientific">uncultured Acidimicrobiales bacterium</name>
    <dbReference type="NCBI Taxonomy" id="310071"/>
    <lineage>
        <taxon>Bacteria</taxon>
        <taxon>Bacillati</taxon>
        <taxon>Actinomycetota</taxon>
        <taxon>Acidimicrobiia</taxon>
        <taxon>Acidimicrobiales</taxon>
        <taxon>environmental samples</taxon>
    </lineage>
</organism>
<keyword evidence="2" id="KW-0288">FMN</keyword>
<dbReference type="InterPro" id="IPR019923">
    <property type="entry name" value="Lucif-like_OxRdtase_MSMEG_2516"/>
</dbReference>
<dbReference type="Gene3D" id="3.20.20.30">
    <property type="entry name" value="Luciferase-like domain"/>
    <property type="match status" value="1"/>
</dbReference>
<dbReference type="NCBIfam" id="TIGR03621">
    <property type="entry name" value="F420_MSMEG_2516"/>
    <property type="match status" value="1"/>
</dbReference>
<evidence type="ECO:0000256" key="1">
    <source>
        <dbReference type="ARBA" id="ARBA00022630"/>
    </source>
</evidence>
<dbReference type="PANTHER" id="PTHR42847">
    <property type="entry name" value="ALKANESULFONATE MONOOXYGENASE"/>
    <property type="match status" value="1"/>
</dbReference>
<feature type="domain" description="Luciferase-like" evidence="5">
    <location>
        <begin position="2"/>
        <end position="263"/>
    </location>
</feature>
<evidence type="ECO:0000256" key="2">
    <source>
        <dbReference type="ARBA" id="ARBA00022643"/>
    </source>
</evidence>
<keyword evidence="1" id="KW-0285">Flavoprotein</keyword>
<keyword evidence="3" id="KW-0560">Oxidoreductase</keyword>
<evidence type="ECO:0000256" key="4">
    <source>
        <dbReference type="ARBA" id="ARBA00023033"/>
    </source>
</evidence>